<comment type="caution">
    <text evidence="2">The sequence shown here is derived from an EMBL/GenBank/DDBJ whole genome shotgun (WGS) entry which is preliminary data.</text>
</comment>
<evidence type="ECO:0000256" key="1">
    <source>
        <dbReference type="SAM" id="Coils"/>
    </source>
</evidence>
<proteinExistence type="predicted"/>
<evidence type="ECO:0000313" key="2">
    <source>
        <dbReference type="EMBL" id="MDR6238166.1"/>
    </source>
</evidence>
<keyword evidence="3" id="KW-1185">Reference proteome</keyword>
<accession>A0AAE4BR10</accession>
<dbReference type="EMBL" id="JAVDQD010000001">
    <property type="protein sequence ID" value="MDR6238166.1"/>
    <property type="molecule type" value="Genomic_DNA"/>
</dbReference>
<reference evidence="2" key="1">
    <citation type="submission" date="2023-07" db="EMBL/GenBank/DDBJ databases">
        <title>Genomic Encyclopedia of Type Strains, Phase IV (KMG-IV): sequencing the most valuable type-strain genomes for metagenomic binning, comparative biology and taxonomic classification.</title>
        <authorList>
            <person name="Goeker M."/>
        </authorList>
    </citation>
    <scope>NUCLEOTIDE SEQUENCE</scope>
    <source>
        <strain evidence="2">DSM 26174</strain>
    </source>
</reference>
<dbReference type="RefSeq" id="WP_309937631.1">
    <property type="nucleotide sequence ID" value="NZ_AP025305.1"/>
</dbReference>
<keyword evidence="1" id="KW-0175">Coiled coil</keyword>
<protein>
    <submittedName>
        <fullName evidence="2">Uncharacterized protein</fullName>
    </submittedName>
</protein>
<dbReference type="AlphaFoldDB" id="A0AAE4BR10"/>
<feature type="coiled-coil region" evidence="1">
    <location>
        <begin position="203"/>
        <end position="233"/>
    </location>
</feature>
<sequence>MVKCFQRLCKSKKNNSLKKNNGIAIASPPFNFDKPIQAIMSRQEFIDQTSEADLAREAQYKSNPFLQELDEMLELLESLSPGGDNNYITAIFNLIGPEWWNDEKKFASQQKKLSELSKKIDMARIMTRSIKAVSEEEEKGGFKDTTKKLLHGDRGGYEHLADHERRYEETAATCLDIKSRKERKMSEFKELKRLETSTTHQKIDDLNLSIERLERVRSRSKKQESELLTLKAKKAEHQKVLDFHSSDLKAENLKEVLTQRIHRRMSILFDMEMTVYRWHSTYKMPQYSHGKGKAPKHALVMLQLLNDIDEEQEALTDMMVRTRCKPWVPFCFSEELSSMAEPQASTPRNTLDDRSFKTDDIVSLWRTIIYHNKKLRFPQLPKDSELDTSERSIVLTTSISSPSELMMTKKLNHFHSKILRTPLGRKLFEFIIDLWQAEEQSQDGTSALLDIIEKLPVTTRPMGRGFEASSVDIGRQIESEHSVMDYLGYTDTPEGLNYTLHPPFLHYLSILAQSVAKLSLGDAGQEFTKFLMDIENQVREELLLPQRGMQELASVEFLKARDYF</sequence>
<dbReference type="Proteomes" id="UP001185092">
    <property type="component" value="Unassembled WGS sequence"/>
</dbReference>
<organism evidence="2 3">
    <name type="scientific">Aureibacter tunicatorum</name>
    <dbReference type="NCBI Taxonomy" id="866807"/>
    <lineage>
        <taxon>Bacteria</taxon>
        <taxon>Pseudomonadati</taxon>
        <taxon>Bacteroidota</taxon>
        <taxon>Cytophagia</taxon>
        <taxon>Cytophagales</taxon>
        <taxon>Persicobacteraceae</taxon>
        <taxon>Aureibacter</taxon>
    </lineage>
</organism>
<evidence type="ECO:0000313" key="3">
    <source>
        <dbReference type="Proteomes" id="UP001185092"/>
    </source>
</evidence>
<gene>
    <name evidence="2" type="ORF">HNQ88_001142</name>
</gene>
<name>A0AAE4BR10_9BACT</name>